<evidence type="ECO:0000256" key="1">
    <source>
        <dbReference type="SAM" id="MobiDB-lite"/>
    </source>
</evidence>
<feature type="compositionally biased region" description="Low complexity" evidence="1">
    <location>
        <begin position="30"/>
        <end position="44"/>
    </location>
</feature>
<protein>
    <submittedName>
        <fullName evidence="2">Uncharacterized protein</fullName>
    </submittedName>
</protein>
<gene>
    <name evidence="2" type="primary">ORF21776</name>
</gene>
<name>A0A0B6YCL7_9EUPU</name>
<dbReference type="AlphaFoldDB" id="A0A0B6YCL7"/>
<dbReference type="EMBL" id="HACG01007157">
    <property type="protein sequence ID" value="CEK54022.1"/>
    <property type="molecule type" value="Transcribed_RNA"/>
</dbReference>
<feature type="region of interest" description="Disordered" evidence="1">
    <location>
        <begin position="27"/>
        <end position="58"/>
    </location>
</feature>
<reference evidence="2" key="1">
    <citation type="submission" date="2014-12" db="EMBL/GenBank/DDBJ databases">
        <title>Insight into the proteome of Arion vulgaris.</title>
        <authorList>
            <person name="Aradska J."/>
            <person name="Bulat T."/>
            <person name="Smidak R."/>
            <person name="Sarate P."/>
            <person name="Gangsoo J."/>
            <person name="Sialana F."/>
            <person name="Bilban M."/>
            <person name="Lubec G."/>
        </authorList>
    </citation>
    <scope>NUCLEOTIDE SEQUENCE</scope>
    <source>
        <tissue evidence="2">Skin</tissue>
    </source>
</reference>
<accession>A0A0B6YCL7</accession>
<organism evidence="2">
    <name type="scientific">Arion vulgaris</name>
    <dbReference type="NCBI Taxonomy" id="1028688"/>
    <lineage>
        <taxon>Eukaryota</taxon>
        <taxon>Metazoa</taxon>
        <taxon>Spiralia</taxon>
        <taxon>Lophotrochozoa</taxon>
        <taxon>Mollusca</taxon>
        <taxon>Gastropoda</taxon>
        <taxon>Heterobranchia</taxon>
        <taxon>Euthyneura</taxon>
        <taxon>Panpulmonata</taxon>
        <taxon>Eupulmonata</taxon>
        <taxon>Stylommatophora</taxon>
        <taxon>Helicina</taxon>
        <taxon>Arionoidea</taxon>
        <taxon>Arionidae</taxon>
        <taxon>Arion</taxon>
    </lineage>
</organism>
<feature type="non-terminal residue" evidence="2">
    <location>
        <position position="72"/>
    </location>
</feature>
<feature type="non-terminal residue" evidence="2">
    <location>
        <position position="1"/>
    </location>
</feature>
<evidence type="ECO:0000313" key="2">
    <source>
        <dbReference type="EMBL" id="CEK54022.1"/>
    </source>
</evidence>
<sequence length="72" mass="8010">AWKIYEKLHKEVTILMDNITQSKVAKLPKSYSSSVDPEPVPDSSTGNSWTDLTADSCVDDDSENMSAYVITR</sequence>
<proteinExistence type="predicted"/>